<feature type="transmembrane region" description="Helical" evidence="10">
    <location>
        <begin position="713"/>
        <end position="733"/>
    </location>
</feature>
<evidence type="ECO:0000256" key="5">
    <source>
        <dbReference type="ARBA" id="ARBA00022741"/>
    </source>
</evidence>
<keyword evidence="4" id="KW-0677">Repeat</keyword>
<dbReference type="CDD" id="cd18578">
    <property type="entry name" value="ABC_6TM_Pgp_ABCB1_D2_like"/>
    <property type="match status" value="1"/>
</dbReference>
<keyword evidence="2" id="KW-0813">Transport</keyword>
<dbReference type="PROSITE" id="PS00211">
    <property type="entry name" value="ABC_TRANSPORTER_1"/>
    <property type="match status" value="2"/>
</dbReference>
<dbReference type="SUPFAM" id="SSF90123">
    <property type="entry name" value="ABC transporter transmembrane region"/>
    <property type="match status" value="2"/>
</dbReference>
<gene>
    <name evidence="14" type="primary">LOC111019682</name>
</gene>
<keyword evidence="3 10" id="KW-0812">Transmembrane</keyword>
<reference evidence="14" key="1">
    <citation type="submission" date="2025-08" db="UniProtKB">
        <authorList>
            <consortium name="RefSeq"/>
        </authorList>
    </citation>
    <scope>IDENTIFICATION</scope>
    <source>
        <strain evidence="14">OHB3-1</strain>
    </source>
</reference>
<dbReference type="SUPFAM" id="SSF52540">
    <property type="entry name" value="P-loop containing nucleoside triphosphate hydrolases"/>
    <property type="match status" value="2"/>
</dbReference>
<dbReference type="CDD" id="cd18577">
    <property type="entry name" value="ABC_6TM_Pgp_ABCB1_D1_like"/>
    <property type="match status" value="1"/>
</dbReference>
<name>A0A6J1DD49_MOMCH</name>
<dbReference type="GeneID" id="111019682"/>
<evidence type="ECO:0000259" key="11">
    <source>
        <dbReference type="PROSITE" id="PS50893"/>
    </source>
</evidence>
<keyword evidence="9" id="KW-0325">Glycoprotein</keyword>
<dbReference type="InterPro" id="IPR003593">
    <property type="entry name" value="AAA+_ATPase"/>
</dbReference>
<feature type="transmembrane region" description="Helical" evidence="10">
    <location>
        <begin position="247"/>
        <end position="269"/>
    </location>
</feature>
<accession>A0A6J1DD49</accession>
<keyword evidence="13" id="KW-1185">Reference proteome</keyword>
<sequence>MGMKKSGLFRYADGVDKFLLLLGSLGSIGDGLTTPLTMLVLSGMINQYSRSNPNTSSNQVVDKYTLRLLYIAFGVGICALFEGMCWTRTAERQTSRMRMEYLKSVLRQEAGFFDSNQAGSSTFLFVSSITSECHSIQDTIAEKIPNFLAHLSGFIFCIPAAFVLSWRLALAALPFSLMFILPGVGLGKVHKDLGARAKDSYGVAGGIAEQAISSIRTVYSYVGELQTLEKFSNALQKSMYFGIKQGLGKGLMMGSMAMIYAAWAFQAWVGGILVTEKGEKGGPILISGICIIFGGLCAMNALPNLSFISESTLAAARIFKMTDCIPAIDAGDGRGKTLDHLKGRIEFRDVEFSYPSRPENPILQGLNLKVKAGETVGLVGGSGSGKSTVINLLERFYDAVKGDILLDGHRIQKLQLKWLRSQMGLVNQEPILFATSIKENILFGKEGASMQLVKRAAKAANAHDFIAKLPGGYETQVGQFGVQLSGGQRQRIAIARALIRDPKILLLDEATSALDAESERIVQEALDQASHGRTAIVIAHRLSMILNADQILVLQSGRVAESGSHEELIQRDNGGIYSKMVQMQQSCTNNEASSYLYNSARRDKTPKTPVNQISVRRSSPMRSPVYSMSCPYSFDVDSSDYNYCEGLKNTSCSSRSPSQWHLWRLNAPEWKQALLGCMGAIGTGVTQPIYSYCLGTIASVYFLKDSDAIKSNIRFYCFTFLGITILSCIANLVQHYSFAIMGENLTKRVRERMLEKILTFEIGWFDQEENTSAAICARLAVEGNLVRSLVAERTSLLVQVFVTATLAFVLGLLVTWRVAIVAIAMQPLIIGSFYSRKVLMRSISEKARKAQGEGSQLASEAITNHRTIAAFSSQDRILSLFEASMKAPKQENVKQSWISGFGLFSSLFLTTATTALTLWYGGRLINQGSVTPKQLFQAFFILMSTGKNIADVGSMTSDIAKGANAIVSIFAILDRKTEIDPQQREGIKVKETIRGELELNNVFFAYPARPDHLVFKNLNLKIEAGTTVAVVGQSGSGKSTIIGLIERFYDPQKGVVLIDGKDIKSYNLRSLRSHIALVSQEPTLFVGTIRENILFGQKDRSEHEIRKAAKLDNAHEFISSMKNGYETQCGEGGVQLSGGQKQRIALARAMLKNPKILLLDEATSALDSLSETLVQEALDKVMVGRTSIVVAHRLSTIQKANTIAVIKHGRIIEQGSHAVLLGLGRSGAYYSLISQLTVSHSLHDKSFYSSFTRKQSWYL</sequence>
<feature type="transmembrane region" description="Helical" evidence="10">
    <location>
        <begin position="147"/>
        <end position="166"/>
    </location>
</feature>
<dbReference type="KEGG" id="mcha:111019682"/>
<dbReference type="InterPro" id="IPR017871">
    <property type="entry name" value="ABC_transporter-like_CS"/>
</dbReference>
<feature type="transmembrane region" description="Helical" evidence="10">
    <location>
        <begin position="897"/>
        <end position="920"/>
    </location>
</feature>
<dbReference type="GO" id="GO:0016887">
    <property type="term" value="F:ATP hydrolysis activity"/>
    <property type="evidence" value="ECO:0007669"/>
    <property type="project" value="InterPro"/>
</dbReference>
<feature type="domain" description="ABC transporter" evidence="11">
    <location>
        <begin position="997"/>
        <end position="1233"/>
    </location>
</feature>
<evidence type="ECO:0000259" key="12">
    <source>
        <dbReference type="PROSITE" id="PS50929"/>
    </source>
</evidence>
<dbReference type="AlphaFoldDB" id="A0A6J1DD49"/>
<dbReference type="PANTHER" id="PTHR45136:SF2">
    <property type="entry name" value="ABC TRANSPORTER DOMAIN-CONTAINING PROTEIN"/>
    <property type="match status" value="1"/>
</dbReference>
<evidence type="ECO:0000256" key="7">
    <source>
        <dbReference type="ARBA" id="ARBA00022989"/>
    </source>
</evidence>
<dbReference type="OrthoDB" id="6500128at2759"/>
<evidence type="ECO:0000256" key="6">
    <source>
        <dbReference type="ARBA" id="ARBA00022840"/>
    </source>
</evidence>
<comment type="similarity">
    <text evidence="1">Belongs to the ABC transporter superfamily. ABCB family. Multidrug resistance exporter (TC 3.A.1.201) subfamily.</text>
</comment>
<dbReference type="InterPro" id="IPR003439">
    <property type="entry name" value="ABC_transporter-like_ATP-bd"/>
</dbReference>
<dbReference type="SMART" id="SM00382">
    <property type="entry name" value="AAA"/>
    <property type="match status" value="2"/>
</dbReference>
<feature type="transmembrane region" description="Helical" evidence="10">
    <location>
        <begin position="673"/>
        <end position="701"/>
    </location>
</feature>
<keyword evidence="8 10" id="KW-0472">Membrane</keyword>
<dbReference type="Pfam" id="PF00664">
    <property type="entry name" value="ABC_membrane"/>
    <property type="match status" value="2"/>
</dbReference>
<feature type="domain" description="ABC transmembrane type-1" evidence="12">
    <location>
        <begin position="21"/>
        <end position="310"/>
    </location>
</feature>
<dbReference type="CDD" id="cd03249">
    <property type="entry name" value="ABC_MTABC3_MDL1_MDL2"/>
    <property type="match status" value="2"/>
</dbReference>
<evidence type="ECO:0000256" key="10">
    <source>
        <dbReference type="SAM" id="Phobius"/>
    </source>
</evidence>
<feature type="domain" description="ABC transporter" evidence="11">
    <location>
        <begin position="345"/>
        <end position="581"/>
    </location>
</feature>
<dbReference type="GO" id="GO:0140359">
    <property type="term" value="F:ABC-type transporter activity"/>
    <property type="evidence" value="ECO:0007669"/>
    <property type="project" value="InterPro"/>
</dbReference>
<dbReference type="Gene3D" id="1.20.1560.10">
    <property type="entry name" value="ABC transporter type 1, transmembrane domain"/>
    <property type="match status" value="1"/>
</dbReference>
<keyword evidence="7 10" id="KW-1133">Transmembrane helix</keyword>
<evidence type="ECO:0000256" key="1">
    <source>
        <dbReference type="ARBA" id="ARBA00007577"/>
    </source>
</evidence>
<dbReference type="PROSITE" id="PS50893">
    <property type="entry name" value="ABC_TRANSPORTER_2"/>
    <property type="match status" value="2"/>
</dbReference>
<dbReference type="GO" id="GO:0016020">
    <property type="term" value="C:membrane"/>
    <property type="evidence" value="ECO:0007669"/>
    <property type="project" value="InterPro"/>
</dbReference>
<dbReference type="PANTHER" id="PTHR45136">
    <property type="entry name" value="ABC TRANSPORTER DOMAIN-CONTAINING PROTEIN"/>
    <property type="match status" value="1"/>
</dbReference>
<dbReference type="Proteomes" id="UP000504603">
    <property type="component" value="Unplaced"/>
</dbReference>
<keyword evidence="6" id="KW-0067">ATP-binding</keyword>
<organism evidence="13 14">
    <name type="scientific">Momordica charantia</name>
    <name type="common">Bitter gourd</name>
    <name type="synonym">Balsam pear</name>
    <dbReference type="NCBI Taxonomy" id="3673"/>
    <lineage>
        <taxon>Eukaryota</taxon>
        <taxon>Viridiplantae</taxon>
        <taxon>Streptophyta</taxon>
        <taxon>Embryophyta</taxon>
        <taxon>Tracheophyta</taxon>
        <taxon>Spermatophyta</taxon>
        <taxon>Magnoliopsida</taxon>
        <taxon>eudicotyledons</taxon>
        <taxon>Gunneridae</taxon>
        <taxon>Pentapetalae</taxon>
        <taxon>rosids</taxon>
        <taxon>fabids</taxon>
        <taxon>Cucurbitales</taxon>
        <taxon>Cucurbitaceae</taxon>
        <taxon>Momordiceae</taxon>
        <taxon>Momordica</taxon>
    </lineage>
</organism>
<feature type="transmembrane region" description="Helical" evidence="10">
    <location>
        <begin position="796"/>
        <end position="814"/>
    </location>
</feature>
<dbReference type="FunFam" id="3.40.50.300:FF:000205">
    <property type="entry name" value="ABC transporter B family member 4"/>
    <property type="match status" value="2"/>
</dbReference>
<dbReference type="InterPro" id="IPR027417">
    <property type="entry name" value="P-loop_NTPase"/>
</dbReference>
<feature type="domain" description="ABC transmembrane type-1" evidence="12">
    <location>
        <begin position="674"/>
        <end position="961"/>
    </location>
</feature>
<dbReference type="InterPro" id="IPR011527">
    <property type="entry name" value="ABC1_TM_dom"/>
</dbReference>
<protein>
    <submittedName>
        <fullName evidence="14">ABC transporter B family member 15-like</fullName>
    </submittedName>
</protein>
<dbReference type="PROSITE" id="PS50929">
    <property type="entry name" value="ABC_TM1F"/>
    <property type="match status" value="2"/>
</dbReference>
<feature type="transmembrane region" description="Helical" evidence="10">
    <location>
        <begin position="20"/>
        <end position="45"/>
    </location>
</feature>
<dbReference type="RefSeq" id="XP_022151783.1">
    <property type="nucleotide sequence ID" value="XM_022296091.1"/>
</dbReference>
<evidence type="ECO:0000313" key="13">
    <source>
        <dbReference type="Proteomes" id="UP000504603"/>
    </source>
</evidence>
<evidence type="ECO:0000256" key="8">
    <source>
        <dbReference type="ARBA" id="ARBA00023136"/>
    </source>
</evidence>
<proteinExistence type="inferred from homology"/>
<keyword evidence="5" id="KW-0547">Nucleotide-binding</keyword>
<evidence type="ECO:0000313" key="14">
    <source>
        <dbReference type="RefSeq" id="XP_022151783.1"/>
    </source>
</evidence>
<evidence type="ECO:0000256" key="9">
    <source>
        <dbReference type="ARBA" id="ARBA00023180"/>
    </source>
</evidence>
<dbReference type="Gene3D" id="3.40.50.300">
    <property type="entry name" value="P-loop containing nucleotide triphosphate hydrolases"/>
    <property type="match status" value="2"/>
</dbReference>
<feature type="transmembrane region" description="Helical" evidence="10">
    <location>
        <begin position="281"/>
        <end position="302"/>
    </location>
</feature>
<dbReference type="InterPro" id="IPR036640">
    <property type="entry name" value="ABC1_TM_sf"/>
</dbReference>
<evidence type="ECO:0000256" key="4">
    <source>
        <dbReference type="ARBA" id="ARBA00022737"/>
    </source>
</evidence>
<feature type="transmembrane region" description="Helical" evidence="10">
    <location>
        <begin position="65"/>
        <end position="87"/>
    </location>
</feature>
<dbReference type="GO" id="GO:0005524">
    <property type="term" value="F:ATP binding"/>
    <property type="evidence" value="ECO:0007669"/>
    <property type="project" value="UniProtKB-KW"/>
</dbReference>
<dbReference type="Pfam" id="PF00005">
    <property type="entry name" value="ABC_tran"/>
    <property type="match status" value="2"/>
</dbReference>
<evidence type="ECO:0000256" key="3">
    <source>
        <dbReference type="ARBA" id="ARBA00022692"/>
    </source>
</evidence>
<evidence type="ECO:0000256" key="2">
    <source>
        <dbReference type="ARBA" id="ARBA00022448"/>
    </source>
</evidence>